<dbReference type="EMBL" id="KV417270">
    <property type="protein sequence ID" value="KZP00285.1"/>
    <property type="molecule type" value="Genomic_DNA"/>
</dbReference>
<proteinExistence type="inferred from homology"/>
<dbReference type="GO" id="GO:0045333">
    <property type="term" value="P:cellular respiration"/>
    <property type="evidence" value="ECO:0007669"/>
    <property type="project" value="InterPro"/>
</dbReference>
<evidence type="ECO:0000256" key="3">
    <source>
        <dbReference type="ARBA" id="ARBA00024947"/>
    </source>
</evidence>
<evidence type="ECO:0000259" key="5">
    <source>
        <dbReference type="Pfam" id="PF03364"/>
    </source>
</evidence>
<name>A0A167QVH6_CALVF</name>
<gene>
    <name evidence="6" type="ORF">CALVIDRAFT_595658</name>
</gene>
<evidence type="ECO:0000256" key="1">
    <source>
        <dbReference type="ARBA" id="ARBA00006885"/>
    </source>
</evidence>
<dbReference type="InterPro" id="IPR044996">
    <property type="entry name" value="COQ10-like"/>
</dbReference>
<organism evidence="6 7">
    <name type="scientific">Calocera viscosa (strain TUFC12733)</name>
    <dbReference type="NCBI Taxonomy" id="1330018"/>
    <lineage>
        <taxon>Eukaryota</taxon>
        <taxon>Fungi</taxon>
        <taxon>Dikarya</taxon>
        <taxon>Basidiomycota</taxon>
        <taxon>Agaricomycotina</taxon>
        <taxon>Dacrymycetes</taxon>
        <taxon>Dacrymycetales</taxon>
        <taxon>Dacrymycetaceae</taxon>
        <taxon>Calocera</taxon>
    </lineage>
</organism>
<evidence type="ECO:0000313" key="6">
    <source>
        <dbReference type="EMBL" id="KZP00285.1"/>
    </source>
</evidence>
<dbReference type="SUPFAM" id="SSF55961">
    <property type="entry name" value="Bet v1-like"/>
    <property type="match status" value="1"/>
</dbReference>
<feature type="domain" description="Coenzyme Q-binding protein COQ10 START" evidence="5">
    <location>
        <begin position="441"/>
        <end position="619"/>
    </location>
</feature>
<evidence type="ECO:0000256" key="4">
    <source>
        <dbReference type="SAM" id="MobiDB-lite"/>
    </source>
</evidence>
<dbReference type="CDD" id="cd07813">
    <property type="entry name" value="COQ10p_like"/>
    <property type="match status" value="1"/>
</dbReference>
<dbReference type="GO" id="GO:0048039">
    <property type="term" value="F:ubiquinone binding"/>
    <property type="evidence" value="ECO:0007669"/>
    <property type="project" value="InterPro"/>
</dbReference>
<dbReference type="PANTHER" id="PTHR12901">
    <property type="entry name" value="SPERM PROTEIN HOMOLOG"/>
    <property type="match status" value="1"/>
</dbReference>
<dbReference type="AlphaFoldDB" id="A0A167QVH6"/>
<protein>
    <recommendedName>
        <fullName evidence="5">Coenzyme Q-binding protein COQ10 START domain-containing protein</fullName>
    </recommendedName>
</protein>
<feature type="compositionally biased region" description="Polar residues" evidence="4">
    <location>
        <begin position="549"/>
        <end position="564"/>
    </location>
</feature>
<feature type="region of interest" description="Disordered" evidence="4">
    <location>
        <begin position="347"/>
        <end position="371"/>
    </location>
</feature>
<dbReference type="STRING" id="1330018.A0A167QVH6"/>
<reference evidence="6 7" key="1">
    <citation type="journal article" date="2016" name="Mol. Biol. Evol.">
        <title>Comparative Genomics of Early-Diverging Mushroom-Forming Fungi Provides Insights into the Origins of Lignocellulose Decay Capabilities.</title>
        <authorList>
            <person name="Nagy L.G."/>
            <person name="Riley R."/>
            <person name="Tritt A."/>
            <person name="Adam C."/>
            <person name="Daum C."/>
            <person name="Floudas D."/>
            <person name="Sun H."/>
            <person name="Yadav J.S."/>
            <person name="Pangilinan J."/>
            <person name="Larsson K.H."/>
            <person name="Matsuura K."/>
            <person name="Barry K."/>
            <person name="Labutti K."/>
            <person name="Kuo R."/>
            <person name="Ohm R.A."/>
            <person name="Bhattacharya S.S."/>
            <person name="Shirouzu T."/>
            <person name="Yoshinaga Y."/>
            <person name="Martin F.M."/>
            <person name="Grigoriev I.V."/>
            <person name="Hibbett D.S."/>
        </authorList>
    </citation>
    <scope>NUCLEOTIDE SEQUENCE [LARGE SCALE GENOMIC DNA]</scope>
    <source>
        <strain evidence="6 7">TUFC12733</strain>
    </source>
</reference>
<comment type="subunit">
    <text evidence="2">Interacts with coenzyme Q.</text>
</comment>
<feature type="compositionally biased region" description="Basic and acidic residues" evidence="4">
    <location>
        <begin position="486"/>
        <end position="498"/>
    </location>
</feature>
<dbReference type="OrthoDB" id="292693at2759"/>
<feature type="region of interest" description="Disordered" evidence="4">
    <location>
        <begin position="549"/>
        <end position="578"/>
    </location>
</feature>
<dbReference type="Gene3D" id="3.30.530.20">
    <property type="match status" value="1"/>
</dbReference>
<dbReference type="InterPro" id="IPR005031">
    <property type="entry name" value="COQ10_START"/>
</dbReference>
<accession>A0A167QVH6</accession>
<sequence length="631" mass="67815">MAEPIPLVRGTLYQYSPSAREWVAWERPPQPPEHVWAWPPPTLHSLTVLTWNVSCEPAFAVGRAHAVVSQLTALGPDVAGLQEVSTASEDDAGAPGYRGRGFWDVLHESAFVRREYVLSTIEEQNAKMFDSDAPFGSVLLLRRRLITGVPQVLLWYCALESRDYSNLLGVDLCDAAGRPWISIATGQFEADPASGRGEDAEYALGSRQAQFRAVTLPGGALGRAAGGNVLLVADMSVNSADECQPFAEAGFTDVWRAARGSGPEGATVGGWGMQLAGFAPPGPAMRRRQDLVLARGTWLTGGTAEHLGSFALRQGYGGENFVDAAGRALRVWPSSHLGVSATLFVGPQEQGEERGQGPGKRARTLDRPGEAEKRMTSLLRPLRTLPHLLTQQNAHAQITRRAFGLPPLSALFSDAPSGSGGSGSGSGGEDVQTYHERKILPYDRTQLYNLVKDIPSYPHFIPYCVGARVLSGPVERAPSTDPSSETSHKGPEGAQKETEFEAELEVGFMGINEHFVSRVLCRPFSLVQATATGEVGMFKTLVTTWSFTPASRTSPHPTPTSAAHPSSLPPVPSHADPDTLAGPTLLSIDLAYSFSNPLHGALARTFFDRVSGKMVDAFERRCLVVYGPGKV</sequence>
<comment type="function">
    <text evidence="3">Required for the function of coenzyme Q in the respiratory chain. May serve as a chaperone or may be involved in the transport of Q6 from its site of synthesis to the catalytic sites of the respiratory complexes.</text>
</comment>
<comment type="similarity">
    <text evidence="1">Belongs to the COQ10 family.</text>
</comment>
<dbReference type="PANTHER" id="PTHR12901:SF10">
    <property type="entry name" value="COENZYME Q-BINDING PROTEIN COQ10, MITOCHONDRIAL"/>
    <property type="match status" value="1"/>
</dbReference>
<feature type="region of interest" description="Disordered" evidence="4">
    <location>
        <begin position="474"/>
        <end position="498"/>
    </location>
</feature>
<dbReference type="SUPFAM" id="SSF56219">
    <property type="entry name" value="DNase I-like"/>
    <property type="match status" value="1"/>
</dbReference>
<keyword evidence="7" id="KW-1185">Reference proteome</keyword>
<evidence type="ECO:0000313" key="7">
    <source>
        <dbReference type="Proteomes" id="UP000076738"/>
    </source>
</evidence>
<evidence type="ECO:0000256" key="2">
    <source>
        <dbReference type="ARBA" id="ARBA00011814"/>
    </source>
</evidence>
<dbReference type="InterPro" id="IPR023393">
    <property type="entry name" value="START-like_dom_sf"/>
</dbReference>
<dbReference type="Gene3D" id="3.60.10.10">
    <property type="entry name" value="Endonuclease/exonuclease/phosphatase"/>
    <property type="match status" value="1"/>
</dbReference>
<dbReference type="InterPro" id="IPR036691">
    <property type="entry name" value="Endo/exonu/phosph_ase_sf"/>
</dbReference>
<dbReference type="Proteomes" id="UP000076738">
    <property type="component" value="Unassembled WGS sequence"/>
</dbReference>
<dbReference type="Pfam" id="PF03364">
    <property type="entry name" value="Polyketide_cyc"/>
    <property type="match status" value="1"/>
</dbReference>
<dbReference type="GO" id="GO:0005739">
    <property type="term" value="C:mitochondrion"/>
    <property type="evidence" value="ECO:0007669"/>
    <property type="project" value="TreeGrafter"/>
</dbReference>